<organism evidence="2 3">
    <name type="scientific">Mycolicibacterium hodleri</name>
    <dbReference type="NCBI Taxonomy" id="49897"/>
    <lineage>
        <taxon>Bacteria</taxon>
        <taxon>Bacillati</taxon>
        <taxon>Actinomycetota</taxon>
        <taxon>Actinomycetes</taxon>
        <taxon>Mycobacteriales</taxon>
        <taxon>Mycobacteriaceae</taxon>
        <taxon>Mycolicibacterium</taxon>
    </lineage>
</organism>
<gene>
    <name evidence="2" type="ORF">D8S82_30365</name>
</gene>
<dbReference type="AlphaFoldDB" id="A0A544VS26"/>
<reference evidence="2 3" key="1">
    <citation type="submission" date="2018-10" db="EMBL/GenBank/DDBJ databases">
        <title>Draft genome of Mycobacterium hodleri strain B.</title>
        <authorList>
            <person name="Amande T.J."/>
            <person name="Mcgenity T.J."/>
        </authorList>
    </citation>
    <scope>NUCLEOTIDE SEQUENCE [LARGE SCALE GENOMIC DNA]</scope>
    <source>
        <strain evidence="2 3">B</strain>
    </source>
</reference>
<dbReference type="EMBL" id="VIFX01000060">
    <property type="protein sequence ID" value="TQR82765.1"/>
    <property type="molecule type" value="Genomic_DNA"/>
</dbReference>
<proteinExistence type="predicted"/>
<comment type="caution">
    <text evidence="2">The sequence shown here is derived from an EMBL/GenBank/DDBJ whole genome shotgun (WGS) entry which is preliminary data.</text>
</comment>
<dbReference type="Pfam" id="PF01590">
    <property type="entry name" value="GAF"/>
    <property type="match status" value="1"/>
</dbReference>
<name>A0A544VS26_9MYCO</name>
<accession>A0A544VS26</accession>
<protein>
    <submittedName>
        <fullName evidence="2">GAF domain-containing protein</fullName>
    </submittedName>
</protein>
<keyword evidence="3" id="KW-1185">Reference proteome</keyword>
<dbReference type="PANTHER" id="PTHR43102:SF2">
    <property type="entry name" value="GAF DOMAIN-CONTAINING PROTEIN"/>
    <property type="match status" value="1"/>
</dbReference>
<dbReference type="Gene3D" id="3.30.450.40">
    <property type="match status" value="1"/>
</dbReference>
<dbReference type="InterPro" id="IPR029016">
    <property type="entry name" value="GAF-like_dom_sf"/>
</dbReference>
<dbReference type="InterPro" id="IPR003018">
    <property type="entry name" value="GAF"/>
</dbReference>
<evidence type="ECO:0000259" key="1">
    <source>
        <dbReference type="Pfam" id="PF01590"/>
    </source>
</evidence>
<feature type="domain" description="GAF" evidence="1">
    <location>
        <begin position="71"/>
        <end position="202"/>
    </location>
</feature>
<dbReference type="RefSeq" id="WP_142555648.1">
    <property type="nucleotide sequence ID" value="NZ_VIFX01000060.1"/>
</dbReference>
<sequence>MASISEIERREIREGLIAAVVGVGVDDFAINRLIQRMSANPDALESVIRLSLSDPARLSALDRTGLMEAGPQAALDGVASLTAEALATPFAAVSLLDGTKQLLAGCSFPSGPGERWSPVELSISKFTVASGIPFIVDDATVHALLADHPAVISGAIGAYAGVPLFSDDDQAVGTLHSWDNRPRQWTSGQIIVLQEMADLASAKIFRRPI</sequence>
<evidence type="ECO:0000313" key="3">
    <source>
        <dbReference type="Proteomes" id="UP000315759"/>
    </source>
</evidence>
<dbReference type="Proteomes" id="UP000315759">
    <property type="component" value="Unassembled WGS sequence"/>
</dbReference>
<dbReference type="PANTHER" id="PTHR43102">
    <property type="entry name" value="SLR1143 PROTEIN"/>
    <property type="match status" value="1"/>
</dbReference>
<evidence type="ECO:0000313" key="2">
    <source>
        <dbReference type="EMBL" id="TQR82765.1"/>
    </source>
</evidence>
<dbReference type="SUPFAM" id="SSF55781">
    <property type="entry name" value="GAF domain-like"/>
    <property type="match status" value="1"/>
</dbReference>